<proteinExistence type="predicted"/>
<dbReference type="STRING" id="1280847.SAMN04488036_10874"/>
<dbReference type="EMBL" id="FOSZ01000008">
    <property type="protein sequence ID" value="SFL27850.1"/>
    <property type="molecule type" value="Genomic_DNA"/>
</dbReference>
<evidence type="ECO:0008006" key="4">
    <source>
        <dbReference type="Google" id="ProtNLM"/>
    </source>
</evidence>
<dbReference type="AlphaFoldDB" id="A0A1I4GEB2"/>
<feature type="chain" id="PRO_5011756530" description="DUF2125 domain-containing protein" evidence="1">
    <location>
        <begin position="26"/>
        <end position="501"/>
    </location>
</feature>
<dbReference type="Pfam" id="PF09898">
    <property type="entry name" value="DUF2125"/>
    <property type="match status" value="1"/>
</dbReference>
<name>A0A1I4GEB2_9RHOB</name>
<dbReference type="InterPro" id="IPR018666">
    <property type="entry name" value="DUF2125"/>
</dbReference>
<protein>
    <recommendedName>
        <fullName evidence="4">DUF2125 domain-containing protein</fullName>
    </recommendedName>
</protein>
<gene>
    <name evidence="2" type="ORF">SAMN04488036_10874</name>
</gene>
<keyword evidence="3" id="KW-1185">Reference proteome</keyword>
<dbReference type="Proteomes" id="UP000198851">
    <property type="component" value="Unassembled WGS sequence"/>
</dbReference>
<feature type="signal peptide" evidence="1">
    <location>
        <begin position="1"/>
        <end position="25"/>
    </location>
</feature>
<reference evidence="3" key="1">
    <citation type="submission" date="2016-10" db="EMBL/GenBank/DDBJ databases">
        <authorList>
            <person name="Varghese N."/>
            <person name="Submissions S."/>
        </authorList>
    </citation>
    <scope>NUCLEOTIDE SEQUENCE [LARGE SCALE GENOMIC DNA]</scope>
    <source>
        <strain evidence="3">DSM 28453</strain>
    </source>
</reference>
<evidence type="ECO:0000313" key="3">
    <source>
        <dbReference type="Proteomes" id="UP000198851"/>
    </source>
</evidence>
<evidence type="ECO:0000313" key="2">
    <source>
        <dbReference type="EMBL" id="SFL27850.1"/>
    </source>
</evidence>
<sequence length="501" mass="52373">MSFPLSRKLLATTASLALLSGPAFADVSAQDVWDNWRAALQEYGYALTATEEASGSALVIKDLVMSMDIPEDEASVSVSMEELTFTENGDGTVNIAVPQNMPLNFSVSDGGEDVEAKVTVSHDGMSTVASGTKDEMTYTYGASSITASLDTLVVNGETISDIDASGAIGGLSGTQTLAMGDTISGMQQMSADSMSLMVKGNDPESGDLIDMSVSFADIQASSDSAWPKGAIASSDPSAMFVEGMKVVGSVTMQSMALAAAFEDEEGPGQINMTTGAGGLDLDFTDAMIAYGGKITEVAASVMAPDVPLPIDVTFGELGYDMAIPLKASEAEQDFKLGLNFTDIGLSDFIWNLFDANSVLPRDAATLVLGLSGKATVFQDLVTLDEDMDEAPGEVNAVSLDVLELKAAGADISGTGSFTFDNSDLASFDGFPRPEGAIDVKLNGINGLMDKLIQMGLLPEEQAMPARMMMGMFTVPVGDDQLTSRIEVNDQGHVLANGQRLK</sequence>
<organism evidence="2 3">
    <name type="scientific">Shimia haliotis</name>
    <dbReference type="NCBI Taxonomy" id="1280847"/>
    <lineage>
        <taxon>Bacteria</taxon>
        <taxon>Pseudomonadati</taxon>
        <taxon>Pseudomonadota</taxon>
        <taxon>Alphaproteobacteria</taxon>
        <taxon>Rhodobacterales</taxon>
        <taxon>Roseobacteraceae</taxon>
    </lineage>
</organism>
<dbReference type="RefSeq" id="WP_170846769.1">
    <property type="nucleotide sequence ID" value="NZ_FOSZ01000008.1"/>
</dbReference>
<accession>A0A1I4GEB2</accession>
<keyword evidence="1" id="KW-0732">Signal</keyword>
<evidence type="ECO:0000256" key="1">
    <source>
        <dbReference type="SAM" id="SignalP"/>
    </source>
</evidence>